<dbReference type="Proteomes" id="UP000003861">
    <property type="component" value="Unassembled WGS sequence"/>
</dbReference>
<dbReference type="AlphaFoldDB" id="U2F923"/>
<dbReference type="EMBL" id="AFNT02000012">
    <property type="protein sequence ID" value="ERJ06595.1"/>
    <property type="molecule type" value="Genomic_DNA"/>
</dbReference>
<organism evidence="2 3">
    <name type="scientific">Halorhabdus tiamatea SARL4B</name>
    <dbReference type="NCBI Taxonomy" id="1033806"/>
    <lineage>
        <taxon>Archaea</taxon>
        <taxon>Methanobacteriati</taxon>
        <taxon>Methanobacteriota</taxon>
        <taxon>Stenosarchaea group</taxon>
        <taxon>Halobacteria</taxon>
        <taxon>Halobacteriales</taxon>
        <taxon>Haloarculaceae</taxon>
        <taxon>Halorhabdus</taxon>
    </lineage>
</organism>
<gene>
    <name evidence="2" type="ORF">HLRTI_001301</name>
</gene>
<reference evidence="2 3" key="1">
    <citation type="journal article" date="2011" name="J. Bacteriol.">
        <title>Genome sequence of Halorhabdus tiamatea, the first archaeon isolated from a deep-sea anoxic brine lake.</title>
        <authorList>
            <person name="Antunes A."/>
            <person name="Alam I."/>
            <person name="Bajic V.B."/>
            <person name="Stingl U."/>
        </authorList>
    </citation>
    <scope>NUCLEOTIDE SEQUENCE [LARGE SCALE GENOMIC DNA]</scope>
    <source>
        <strain evidence="2 3">SARL4B</strain>
    </source>
</reference>
<feature type="region of interest" description="Disordered" evidence="1">
    <location>
        <begin position="1"/>
        <end position="30"/>
    </location>
</feature>
<comment type="caution">
    <text evidence="2">The sequence shown here is derived from an EMBL/GenBank/DDBJ whole genome shotgun (WGS) entry which is preliminary data.</text>
</comment>
<evidence type="ECO:0000313" key="2">
    <source>
        <dbReference type="EMBL" id="ERJ06595.1"/>
    </source>
</evidence>
<reference evidence="2 3" key="2">
    <citation type="journal article" date="2013" name="PLoS ONE">
        <title>INDIGO - INtegrated Data Warehouse of MIcrobial GenOmes with Examples from the Red Sea Extremophiles.</title>
        <authorList>
            <person name="Alam I."/>
            <person name="Antunes A."/>
            <person name="Kamau A.A."/>
            <person name="Ba Alawi W."/>
            <person name="Kalkatawi M."/>
            <person name="Stingl U."/>
            <person name="Bajic V.B."/>
        </authorList>
    </citation>
    <scope>NUCLEOTIDE SEQUENCE [LARGE SCALE GENOMIC DNA]</scope>
    <source>
        <strain evidence="2 3">SARL4B</strain>
    </source>
</reference>
<feature type="compositionally biased region" description="Polar residues" evidence="1">
    <location>
        <begin position="17"/>
        <end position="30"/>
    </location>
</feature>
<evidence type="ECO:0000313" key="3">
    <source>
        <dbReference type="Proteomes" id="UP000003861"/>
    </source>
</evidence>
<evidence type="ECO:0000256" key="1">
    <source>
        <dbReference type="SAM" id="MobiDB-lite"/>
    </source>
</evidence>
<sequence length="133" mass="14377">MEPAHTNDKDGVPQAPVHTSTRTPQTGSSSNALYINIPLTAHRTVGFTSDSMVHVSLHDDGEHVVWYGTRSIQQHSDGGSLYVNIPADAAELLGIGESTCLDVAGYRDRVEYTVPDKTYALVVHTDGENTRSV</sequence>
<name>U2F923_9EURY</name>
<accession>U2F923</accession>
<proteinExistence type="predicted"/>
<protein>
    <submittedName>
        <fullName evidence="2">Uncharacterized protein</fullName>
    </submittedName>
</protein>
<feature type="compositionally biased region" description="Basic and acidic residues" evidence="1">
    <location>
        <begin position="1"/>
        <end position="11"/>
    </location>
</feature>